<dbReference type="PANTHER" id="PTHR46388:SF2">
    <property type="entry name" value="NHL REPEAT-CONTAINING PROTEIN 2"/>
    <property type="match status" value="1"/>
</dbReference>
<dbReference type="Proteomes" id="UP000002484">
    <property type="component" value="Chromosome"/>
</dbReference>
<feature type="compositionally biased region" description="Low complexity" evidence="1">
    <location>
        <begin position="183"/>
        <end position="193"/>
    </location>
</feature>
<dbReference type="AlphaFoldDB" id="E3J1H1"/>
<dbReference type="HOGENOM" id="CLU_509721_0_0_11"/>
<name>E3J1H1_PSEI1</name>
<keyword evidence="2" id="KW-0472">Membrane</keyword>
<organism evidence="4 5">
    <name type="scientific">Pseudofrankia inefficax (strain DSM 45817 / CECT 9037 / DDB 130130 / EuI1c)</name>
    <name type="common">Frankia inefficax</name>
    <dbReference type="NCBI Taxonomy" id="298654"/>
    <lineage>
        <taxon>Bacteria</taxon>
        <taxon>Bacillati</taxon>
        <taxon>Actinomycetota</taxon>
        <taxon>Actinomycetes</taxon>
        <taxon>Frankiales</taxon>
        <taxon>Frankiaceae</taxon>
        <taxon>Pseudofrankia</taxon>
    </lineage>
</organism>
<dbReference type="Pfam" id="PF25021">
    <property type="entry name" value="TEN_NHL"/>
    <property type="match status" value="1"/>
</dbReference>
<feature type="region of interest" description="Disordered" evidence="1">
    <location>
        <begin position="357"/>
        <end position="381"/>
    </location>
</feature>
<accession>E3J1H1</accession>
<dbReference type="OrthoDB" id="3212920at2"/>
<gene>
    <name evidence="4" type="ordered locus">FraEuI1c_3632</name>
</gene>
<dbReference type="PANTHER" id="PTHR46388">
    <property type="entry name" value="NHL REPEAT-CONTAINING PROTEIN 2"/>
    <property type="match status" value="1"/>
</dbReference>
<feature type="transmembrane region" description="Helical" evidence="2">
    <location>
        <begin position="133"/>
        <end position="156"/>
    </location>
</feature>
<protein>
    <submittedName>
        <fullName evidence="4">NHL repeat containing protein</fullName>
    </submittedName>
</protein>
<dbReference type="InterPro" id="IPR011042">
    <property type="entry name" value="6-blade_b-propeller_TolB-like"/>
</dbReference>
<feature type="compositionally biased region" description="Low complexity" evidence="1">
    <location>
        <begin position="103"/>
        <end position="120"/>
    </location>
</feature>
<dbReference type="SUPFAM" id="SSF101898">
    <property type="entry name" value="NHL repeat"/>
    <property type="match status" value="1"/>
</dbReference>
<feature type="region of interest" description="Disordered" evidence="1">
    <location>
        <begin position="1"/>
        <end position="127"/>
    </location>
</feature>
<dbReference type="EMBL" id="CP002299">
    <property type="protein sequence ID" value="ADP81639.1"/>
    <property type="molecule type" value="Genomic_DNA"/>
</dbReference>
<dbReference type="KEGG" id="fri:FraEuI1c_3632"/>
<feature type="domain" description="Teneurin NHL" evidence="3">
    <location>
        <begin position="480"/>
        <end position="533"/>
    </location>
</feature>
<evidence type="ECO:0000256" key="2">
    <source>
        <dbReference type="SAM" id="Phobius"/>
    </source>
</evidence>
<dbReference type="RefSeq" id="WP_013424757.1">
    <property type="nucleotide sequence ID" value="NC_014666.1"/>
</dbReference>
<keyword evidence="2" id="KW-1133">Transmembrane helix</keyword>
<keyword evidence="5" id="KW-1185">Reference proteome</keyword>
<evidence type="ECO:0000256" key="1">
    <source>
        <dbReference type="SAM" id="MobiDB-lite"/>
    </source>
</evidence>
<dbReference type="InterPro" id="IPR056822">
    <property type="entry name" value="TEN_NHL"/>
</dbReference>
<evidence type="ECO:0000259" key="3">
    <source>
        <dbReference type="Pfam" id="PF25021"/>
    </source>
</evidence>
<reference evidence="4 5" key="1">
    <citation type="submission" date="2010-10" db="EMBL/GenBank/DDBJ databases">
        <title>Complete sequence of Frankia sp. EuI1c.</title>
        <authorList>
            <consortium name="US DOE Joint Genome Institute"/>
            <person name="Lucas S."/>
            <person name="Copeland A."/>
            <person name="Lapidus A."/>
            <person name="Cheng J.-F."/>
            <person name="Bruce D."/>
            <person name="Goodwin L."/>
            <person name="Pitluck S."/>
            <person name="Chertkov O."/>
            <person name="Detter J.C."/>
            <person name="Han C."/>
            <person name="Tapia R."/>
            <person name="Land M."/>
            <person name="Hauser L."/>
            <person name="Jeffries C."/>
            <person name="Kyrpides N."/>
            <person name="Ivanova N."/>
            <person name="Mikhailova N."/>
            <person name="Beauchemin N."/>
            <person name="Sen A."/>
            <person name="Sur S.A."/>
            <person name="Gtari M."/>
            <person name="Wall L."/>
            <person name="Tisa L."/>
            <person name="Woyke T."/>
        </authorList>
    </citation>
    <scope>NUCLEOTIDE SEQUENCE [LARGE SCALE GENOMIC DNA]</scope>
    <source>
        <strain evidence="5">DSM 45817 / CECT 9037 / EuI1c</strain>
    </source>
</reference>
<keyword evidence="2" id="KW-0812">Transmembrane</keyword>
<evidence type="ECO:0000313" key="5">
    <source>
        <dbReference type="Proteomes" id="UP000002484"/>
    </source>
</evidence>
<feature type="compositionally biased region" description="Pro residues" evidence="1">
    <location>
        <begin position="68"/>
        <end position="82"/>
    </location>
</feature>
<dbReference type="STRING" id="298654.FraEuI1c_3632"/>
<feature type="region of interest" description="Disordered" evidence="1">
    <location>
        <begin position="169"/>
        <end position="193"/>
    </location>
</feature>
<dbReference type="eggNOG" id="COG3391">
    <property type="taxonomic scope" value="Bacteria"/>
</dbReference>
<dbReference type="Gene3D" id="2.120.10.30">
    <property type="entry name" value="TolB, C-terminal domain"/>
    <property type="match status" value="2"/>
</dbReference>
<proteinExistence type="predicted"/>
<evidence type="ECO:0000313" key="4">
    <source>
        <dbReference type="EMBL" id="ADP81639.1"/>
    </source>
</evidence>
<sequence length="534" mass="52929">MTAGATPIDETPASAGMEEPASERPDQSPTAAVPADLPASRDGIAAGETRAPSVGDAPAGAPADEHPWPVPEGHPAALPPPADVAWPIPESVPAAAGQPWSVPEPGLGQAAAPGLAPGAEASDRGRGPAGRPWLVGLAVGVVLVLVAGAVVIGVSLRADGGSSSAALAAPARTTAPAPPSPSPTRAYAPVPAGGPGPAYSGATLPLDGIRPEYVSVSRDGVLYVSGYTFNRATVYRIDPDGTVTPIIGDEKVSSVGGESSAGISGAGQVDWDDAGNLYVPDINGYRIRKIDTAGVVTTVAGVGLEGDSGDGGPAVEARVGRVEDVAVLGDGTIYFGDLQSNRVRRITPEGIITTVAGTGQPGFTRGPASATSAKLGGPNTIEDAPDGSIYFTNIASGTVQRISPDGRLTTVAGSGYWDISANGRAGEGRRATSSAVRLTVPSLGLGPDGSLYLVSPGRANVRKVGPDGVIRTIAGTGGEGAAGDGGPATAATFLQPRAVAADVTGAVYVVDGGNEQVRRIATDGTITTVVRSTG</sequence>
<dbReference type="InParanoid" id="E3J1H1"/>